<evidence type="ECO:0000313" key="1">
    <source>
        <dbReference type="EMBL" id="EJT82404.1"/>
    </source>
</evidence>
<reference evidence="1" key="2">
    <citation type="submission" date="2010-07" db="EMBL/GenBank/DDBJ databases">
        <authorList>
            <consortium name="The Broad Institute Genome Sequencing Platform"/>
            <consortium name="Broad Institute Genome Sequencing Center for Infectious Disease"/>
            <person name="Ma L.-J."/>
            <person name="Dead R."/>
            <person name="Young S."/>
            <person name="Zeng Q."/>
            <person name="Koehrsen M."/>
            <person name="Alvarado L."/>
            <person name="Berlin A."/>
            <person name="Chapman S.B."/>
            <person name="Chen Z."/>
            <person name="Freedman E."/>
            <person name="Gellesch M."/>
            <person name="Goldberg J."/>
            <person name="Griggs A."/>
            <person name="Gujja S."/>
            <person name="Heilman E.R."/>
            <person name="Heiman D."/>
            <person name="Hepburn T."/>
            <person name="Howarth C."/>
            <person name="Jen D."/>
            <person name="Larson L."/>
            <person name="Mehta T."/>
            <person name="Neiman D."/>
            <person name="Pearson M."/>
            <person name="Roberts A."/>
            <person name="Saif S."/>
            <person name="Shea T."/>
            <person name="Shenoy N."/>
            <person name="Sisk P."/>
            <person name="Stolte C."/>
            <person name="Sykes S."/>
            <person name="Walk T."/>
            <person name="White J."/>
            <person name="Yandava C."/>
            <person name="Haas B."/>
            <person name="Nusbaum C."/>
            <person name="Birren B."/>
        </authorList>
    </citation>
    <scope>NUCLEOTIDE SEQUENCE</scope>
    <source>
        <strain evidence="1">R3-111a-1</strain>
    </source>
</reference>
<reference evidence="2" key="5">
    <citation type="submission" date="2018-04" db="UniProtKB">
        <authorList>
            <consortium name="EnsemblFungi"/>
        </authorList>
    </citation>
    <scope>IDENTIFICATION</scope>
    <source>
        <strain evidence="2">R3-111a-1</strain>
    </source>
</reference>
<dbReference type="OrthoDB" id="288942at2759"/>
<accession>J3NM73</accession>
<gene>
    <name evidence="2" type="primary">20342835</name>
    <name evidence="1" type="ORF">GGTG_02377</name>
</gene>
<evidence type="ECO:0000313" key="2">
    <source>
        <dbReference type="EnsemblFungi" id="EJT82404"/>
    </source>
</evidence>
<dbReference type="STRING" id="644352.J3NM73"/>
<evidence type="ECO:0000313" key="3">
    <source>
        <dbReference type="Proteomes" id="UP000006039"/>
    </source>
</evidence>
<protein>
    <submittedName>
        <fullName evidence="1 2">Uncharacterized protein</fullName>
    </submittedName>
</protein>
<name>J3NM73_GAET3</name>
<organism evidence="1">
    <name type="scientific">Gaeumannomyces tritici (strain R3-111a-1)</name>
    <name type="common">Wheat and barley take-all root rot fungus</name>
    <name type="synonym">Gaeumannomyces graminis var. tritici</name>
    <dbReference type="NCBI Taxonomy" id="644352"/>
    <lineage>
        <taxon>Eukaryota</taxon>
        <taxon>Fungi</taxon>
        <taxon>Dikarya</taxon>
        <taxon>Ascomycota</taxon>
        <taxon>Pezizomycotina</taxon>
        <taxon>Sordariomycetes</taxon>
        <taxon>Sordariomycetidae</taxon>
        <taxon>Magnaporthales</taxon>
        <taxon>Magnaporthaceae</taxon>
        <taxon>Gaeumannomyces</taxon>
    </lineage>
</organism>
<dbReference type="EMBL" id="GL385395">
    <property type="protein sequence ID" value="EJT82404.1"/>
    <property type="molecule type" value="Genomic_DNA"/>
</dbReference>
<keyword evidence="3" id="KW-1185">Reference proteome</keyword>
<reference evidence="2" key="4">
    <citation type="journal article" date="2015" name="G3 (Bethesda)">
        <title>Genome sequences of three phytopathogenic species of the Magnaporthaceae family of fungi.</title>
        <authorList>
            <person name="Okagaki L.H."/>
            <person name="Nunes C.C."/>
            <person name="Sailsbery J."/>
            <person name="Clay B."/>
            <person name="Brown D."/>
            <person name="John T."/>
            <person name="Oh Y."/>
            <person name="Young N."/>
            <person name="Fitzgerald M."/>
            <person name="Haas B.J."/>
            <person name="Zeng Q."/>
            <person name="Young S."/>
            <person name="Adiconis X."/>
            <person name="Fan L."/>
            <person name="Levin J.Z."/>
            <person name="Mitchell T.K."/>
            <person name="Okubara P.A."/>
            <person name="Farman M.L."/>
            <person name="Kohn L.M."/>
            <person name="Birren B."/>
            <person name="Ma L.-J."/>
            <person name="Dean R.A."/>
        </authorList>
    </citation>
    <scope>NUCLEOTIDE SEQUENCE</scope>
    <source>
        <strain evidence="2">R3-111a-1</strain>
    </source>
</reference>
<dbReference type="eggNOG" id="ENOG502ST8E">
    <property type="taxonomic scope" value="Eukaryota"/>
</dbReference>
<dbReference type="VEuPathDB" id="FungiDB:GGTG_02377"/>
<reference evidence="3" key="1">
    <citation type="submission" date="2010-07" db="EMBL/GenBank/DDBJ databases">
        <title>The genome sequence of Gaeumannomyces graminis var. tritici strain R3-111a-1.</title>
        <authorList>
            <consortium name="The Broad Institute Genome Sequencing Platform"/>
            <person name="Ma L.-J."/>
            <person name="Dead R."/>
            <person name="Young S."/>
            <person name="Zeng Q."/>
            <person name="Koehrsen M."/>
            <person name="Alvarado L."/>
            <person name="Berlin A."/>
            <person name="Chapman S.B."/>
            <person name="Chen Z."/>
            <person name="Freedman E."/>
            <person name="Gellesch M."/>
            <person name="Goldberg J."/>
            <person name="Griggs A."/>
            <person name="Gujja S."/>
            <person name="Heilman E.R."/>
            <person name="Heiman D."/>
            <person name="Hepburn T."/>
            <person name="Howarth C."/>
            <person name="Jen D."/>
            <person name="Larson L."/>
            <person name="Mehta T."/>
            <person name="Neiman D."/>
            <person name="Pearson M."/>
            <person name="Roberts A."/>
            <person name="Saif S."/>
            <person name="Shea T."/>
            <person name="Shenoy N."/>
            <person name="Sisk P."/>
            <person name="Stolte C."/>
            <person name="Sykes S."/>
            <person name="Walk T."/>
            <person name="White J."/>
            <person name="Yandava C."/>
            <person name="Haas B."/>
            <person name="Nusbaum C."/>
            <person name="Birren B."/>
        </authorList>
    </citation>
    <scope>NUCLEOTIDE SEQUENCE [LARGE SCALE GENOMIC DNA]</scope>
    <source>
        <strain evidence="3">R3-111a-1</strain>
    </source>
</reference>
<dbReference type="AlphaFoldDB" id="J3NM73"/>
<dbReference type="GeneID" id="20342835"/>
<sequence>MQQPIDLLADFWEVDAQAGSPLFDGTIPAEIRLEIFRYALAPTTVIYGRENGYVKETIDGRAFYMDTYWDHDFREQTGHDDNVDSDLLDNLDEMPQMANMTFFGDDELSWRALCFQIERCWWWWTGPWHPFNLEGSSIPGSKVPYDPERWYPPGIASRPLDSWSREKVEWEQRFRSARIFGHPGFPSDDYLLGHRHPPPFLRLHHLRITIPKSGMDGCFVPEKMVINPFGAQSGMEAAMRISKDFTLERALKRGGDGLPAGRPAWMPPGLGFELLESDAELQGPWGRKFVNLPELRTLIIDFDIDQHHREEMGTIVEWAARVWQLPLNPKTNGGYHYLSADGNPIEKITWRGSFIHSVCCPRGCKFADCSTLEWKDKQKIVDRQMRGLGARMYTWTVKCTRRRYDGPGIYPYSGAIGVREDDLQGAVHDEGNSDDPSAVSCSH</sequence>
<dbReference type="EnsemblFungi" id="EJT82404">
    <property type="protein sequence ID" value="EJT82404"/>
    <property type="gene ID" value="GGTG_02377"/>
</dbReference>
<reference evidence="1" key="3">
    <citation type="submission" date="2010-09" db="EMBL/GenBank/DDBJ databases">
        <title>Annotation of Gaeumannomyces graminis var. tritici R3-111a-1.</title>
        <authorList>
            <consortium name="The Broad Institute Genome Sequencing Platform"/>
            <person name="Ma L.-J."/>
            <person name="Dead R."/>
            <person name="Young S.K."/>
            <person name="Zeng Q."/>
            <person name="Gargeya S."/>
            <person name="Fitzgerald M."/>
            <person name="Haas B."/>
            <person name="Abouelleil A."/>
            <person name="Alvarado L."/>
            <person name="Arachchi H.M."/>
            <person name="Berlin A."/>
            <person name="Brown A."/>
            <person name="Chapman S.B."/>
            <person name="Chen Z."/>
            <person name="Dunbar C."/>
            <person name="Freedman E."/>
            <person name="Gearin G."/>
            <person name="Gellesch M."/>
            <person name="Goldberg J."/>
            <person name="Griggs A."/>
            <person name="Gujja S."/>
            <person name="Heiman D."/>
            <person name="Howarth C."/>
            <person name="Larson L."/>
            <person name="Lui A."/>
            <person name="MacDonald P.J.P."/>
            <person name="Mehta T."/>
            <person name="Montmayeur A."/>
            <person name="Murphy C."/>
            <person name="Neiman D."/>
            <person name="Pearson M."/>
            <person name="Priest M."/>
            <person name="Roberts A."/>
            <person name="Saif S."/>
            <person name="Shea T."/>
            <person name="Shenoy N."/>
            <person name="Sisk P."/>
            <person name="Stolte C."/>
            <person name="Sykes S."/>
            <person name="Yandava C."/>
            <person name="Wortman J."/>
            <person name="Nusbaum C."/>
            <person name="Birren B."/>
        </authorList>
    </citation>
    <scope>NUCLEOTIDE SEQUENCE</scope>
    <source>
        <strain evidence="1">R3-111a-1</strain>
    </source>
</reference>
<proteinExistence type="predicted"/>
<dbReference type="Proteomes" id="UP000006039">
    <property type="component" value="Unassembled WGS sequence"/>
</dbReference>
<dbReference type="HOGENOM" id="CLU_029634_0_0_1"/>
<dbReference type="RefSeq" id="XP_009218413.1">
    <property type="nucleotide sequence ID" value="XM_009220149.1"/>
</dbReference>